<evidence type="ECO:0008006" key="3">
    <source>
        <dbReference type="Google" id="ProtNLM"/>
    </source>
</evidence>
<protein>
    <recommendedName>
        <fullName evidence="3">F-box domain-containing protein</fullName>
    </recommendedName>
</protein>
<reference evidence="1 2" key="1">
    <citation type="submission" date="2023-01" db="EMBL/GenBank/DDBJ databases">
        <title>Analysis of 21 Apiospora genomes using comparative genomics revels a genus with tremendous synthesis potential of carbohydrate active enzymes and secondary metabolites.</title>
        <authorList>
            <person name="Sorensen T."/>
        </authorList>
    </citation>
    <scope>NUCLEOTIDE SEQUENCE [LARGE SCALE GENOMIC DNA]</scope>
    <source>
        <strain evidence="1 2">CBS 117206</strain>
    </source>
</reference>
<organism evidence="1 2">
    <name type="scientific">Apiospora kogelbergensis</name>
    <dbReference type="NCBI Taxonomy" id="1337665"/>
    <lineage>
        <taxon>Eukaryota</taxon>
        <taxon>Fungi</taxon>
        <taxon>Dikarya</taxon>
        <taxon>Ascomycota</taxon>
        <taxon>Pezizomycotina</taxon>
        <taxon>Sordariomycetes</taxon>
        <taxon>Xylariomycetidae</taxon>
        <taxon>Amphisphaeriales</taxon>
        <taxon>Apiosporaceae</taxon>
        <taxon>Apiospora</taxon>
    </lineage>
</organism>
<dbReference type="AlphaFoldDB" id="A0AAW0R8S5"/>
<dbReference type="EMBL" id="JAQQWP010000002">
    <property type="protein sequence ID" value="KAK8130269.1"/>
    <property type="molecule type" value="Genomic_DNA"/>
</dbReference>
<evidence type="ECO:0000313" key="2">
    <source>
        <dbReference type="Proteomes" id="UP001392437"/>
    </source>
</evidence>
<keyword evidence="2" id="KW-1185">Reference proteome</keyword>
<gene>
    <name evidence="1" type="ORF">PG999_002649</name>
</gene>
<proteinExistence type="predicted"/>
<dbReference type="Proteomes" id="UP001392437">
    <property type="component" value="Unassembled WGS sequence"/>
</dbReference>
<accession>A0AAW0R8S5</accession>
<comment type="caution">
    <text evidence="1">The sequence shown here is derived from an EMBL/GenBank/DDBJ whole genome shotgun (WGS) entry which is preliminary data.</text>
</comment>
<evidence type="ECO:0000313" key="1">
    <source>
        <dbReference type="EMBL" id="KAK8130269.1"/>
    </source>
</evidence>
<dbReference type="SUPFAM" id="SSF81383">
    <property type="entry name" value="F-box domain"/>
    <property type="match status" value="1"/>
</dbReference>
<name>A0AAW0R8S5_9PEZI</name>
<sequence length="1008" mass="112505">MSYPHTYCSLCGVYVEAYDDDDPARDSKLRWSAAVRAIRARAYVHDPYVTGVGFVAQNHICADADEDKSWKHPGAELVPNDLYNGDLQQQYGCFAVHDFCWKLLRHVVDPEREFPTKTIARQLFAILYNTPAWGSELKPGHDYGGAHGARVHGRVLDDIVASIRGSDLFWILQDPNDEFDLDAGITTDLPANAPYMHLHGPRSRETDVFSRLPNEVIMLVVVNLPSKSVCDLRLASKHVAAYTPPCLLSQSFWASRFDHDAEMAFAFATRETHLPPKPIDWRQLYHAARSMLTGFQTYPGFRNRRRIWRCLQHMVPIVTLRLQNMENIAMSPYLGRPLRIPEGFAPLGSVSSSVTFEFEKPHPSTPNIRPNLVLGSRLFEKQYLGIPSSAHSQPLRLGASFISLVDQNYICGLRFLTSRGNGQGSELSRAGFINPENERTVEIESLEDVDTMSFHVTVSGIIGLSFQTRIMGMSRTHTIGQFGDCVEDNGVSQLEAGKKLQDIGFVIAEVWTPAPPRCRVEWCHTSPSAHDTFNLCRSMDFGGQGGRLIGLLTQVNVFMGSCVHVFLGMSFDYADGTERVYGRKGEFLPSGDEPQCFVQSFAIAGPEGERICQAATSYLPSHDTIQRLSFSTTANRSIEFCMYGDDVPIGEVIEISTRASPGKVFTSFFSLHSSPYGHFRDFSAVEISAGQINNDWSTGDIAIRKYPGNRVRTSVYDSVVSVLSSGNQAFTVASLSGLRRIRVSVGDAGYTREPHHISGLKLEYEGSTSVVGQWISEHASMEIGEDERLVEIEVFHHAGNDYGRMKHGPMSGLHITTSKAGRHLYFKSEPHTMPKWAVLEQVFLQEKTADGGNDPLKSIQMTFKSYSWEPAALSFIYRSGRILSLGVPRNGGKLVTETLNDDEQLMEIDIGIAQGNQIAAIEFKTDQKRTLKFSYPGRHPIQVGQWAAFNLRSDDSDNEREDAEELEGIHVGFWAMPRRLDRTLQFPLFGPIFECSDDSNSGDIMMAD</sequence>
<dbReference type="InterPro" id="IPR036047">
    <property type="entry name" value="F-box-like_dom_sf"/>
</dbReference>